<evidence type="ECO:0000256" key="8">
    <source>
        <dbReference type="PIRSR" id="PIRSR016262-3"/>
    </source>
</evidence>
<dbReference type="InterPro" id="IPR020605">
    <property type="entry name" value="Octanoyltransferase_CS"/>
</dbReference>
<dbReference type="InterPro" id="IPR000544">
    <property type="entry name" value="Octanoyltransferase"/>
</dbReference>
<proteinExistence type="inferred from homology"/>
<comment type="similarity">
    <text evidence="5 6">Belongs to the LipB family.</text>
</comment>
<dbReference type="GO" id="GO:0005737">
    <property type="term" value="C:cytoplasm"/>
    <property type="evidence" value="ECO:0007669"/>
    <property type="project" value="UniProtKB-SubCell"/>
</dbReference>
<comment type="caution">
    <text evidence="10">The sequence shown here is derived from an EMBL/GenBank/DDBJ whole genome shotgun (WGS) entry which is preliminary data.</text>
</comment>
<accession>A0A4R7J884</accession>
<dbReference type="EMBL" id="SOAW01000001">
    <property type="protein sequence ID" value="TDT32727.1"/>
    <property type="molecule type" value="Genomic_DNA"/>
</dbReference>
<keyword evidence="3 5" id="KW-0012">Acyltransferase</keyword>
<feature type="active site" description="Acyl-thioester intermediate" evidence="5 7">
    <location>
        <position position="176"/>
    </location>
</feature>
<comment type="subcellular location">
    <subcellularLocation>
        <location evidence="5">Cytoplasm</location>
    </subcellularLocation>
</comment>
<sequence>MTLEFPDLGIERGELTDYQSAWQLQREIHAQVAAGERGPTVLLVQHPSVYTAGKRTQPQDLPFDGTPVIDVDRGGKITWHGPGQLVAYPIVRLNESVRVVDYVRRLEQAMLDTLADLDLDATRVEGRSGVWILGDGIGPDRKLGQVGIRVAANTTMHGLAINVDPDMRWFANMIPCGISDAAVTSIGQELRRPVEVAEVAPLLTTHLRTALAFAEHDPAGAVRTDTAHAVG</sequence>
<dbReference type="Proteomes" id="UP000295371">
    <property type="component" value="Unassembled WGS sequence"/>
</dbReference>
<organism evidence="10 11">
    <name type="scientific">Naumannella halotolerans</name>
    <dbReference type="NCBI Taxonomy" id="993414"/>
    <lineage>
        <taxon>Bacteria</taxon>
        <taxon>Bacillati</taxon>
        <taxon>Actinomycetota</taxon>
        <taxon>Actinomycetes</taxon>
        <taxon>Propionibacteriales</taxon>
        <taxon>Propionibacteriaceae</taxon>
        <taxon>Naumannella</taxon>
    </lineage>
</organism>
<dbReference type="CDD" id="cd16444">
    <property type="entry name" value="LipB"/>
    <property type="match status" value="1"/>
</dbReference>
<dbReference type="GO" id="GO:0009249">
    <property type="term" value="P:protein lipoylation"/>
    <property type="evidence" value="ECO:0007669"/>
    <property type="project" value="InterPro"/>
</dbReference>
<evidence type="ECO:0000256" key="3">
    <source>
        <dbReference type="ARBA" id="ARBA00023315"/>
    </source>
</evidence>
<comment type="pathway">
    <text evidence="1 5 6">Protein modification; protein lipoylation via endogenous pathway; protein N(6)-(lipoyl)lysine from octanoyl-[acyl-carrier-protein]: step 1/2.</text>
</comment>
<evidence type="ECO:0000256" key="6">
    <source>
        <dbReference type="PIRNR" id="PIRNR016262"/>
    </source>
</evidence>
<dbReference type="EC" id="2.3.1.181" evidence="5 6"/>
<dbReference type="HAMAP" id="MF_00013">
    <property type="entry name" value="LipB"/>
    <property type="match status" value="1"/>
</dbReference>
<dbReference type="Pfam" id="PF21948">
    <property type="entry name" value="LplA-B_cat"/>
    <property type="match status" value="1"/>
</dbReference>
<feature type="binding site" evidence="5">
    <location>
        <begin position="158"/>
        <end position="160"/>
    </location>
    <ligand>
        <name>substrate</name>
    </ligand>
</feature>
<dbReference type="NCBIfam" id="TIGR00214">
    <property type="entry name" value="lipB"/>
    <property type="match status" value="1"/>
</dbReference>
<dbReference type="AlphaFoldDB" id="A0A4R7J884"/>
<dbReference type="PROSITE" id="PS51733">
    <property type="entry name" value="BPL_LPL_CATALYTIC"/>
    <property type="match status" value="1"/>
</dbReference>
<keyword evidence="11" id="KW-1185">Reference proteome</keyword>
<feature type="site" description="Lowers pKa of active site Cys" evidence="5 8">
    <location>
        <position position="142"/>
    </location>
</feature>
<feature type="binding site" evidence="5">
    <location>
        <begin position="73"/>
        <end position="80"/>
    </location>
    <ligand>
        <name>substrate</name>
    </ligand>
</feature>
<keyword evidence="5" id="KW-0963">Cytoplasm</keyword>
<dbReference type="SUPFAM" id="SSF55681">
    <property type="entry name" value="Class II aaRS and biotin synthetases"/>
    <property type="match status" value="1"/>
</dbReference>
<evidence type="ECO:0000256" key="1">
    <source>
        <dbReference type="ARBA" id="ARBA00004821"/>
    </source>
</evidence>
<dbReference type="OrthoDB" id="9787061at2"/>
<dbReference type="PANTHER" id="PTHR10993:SF7">
    <property type="entry name" value="LIPOYLTRANSFERASE 2, MITOCHONDRIAL-RELATED"/>
    <property type="match status" value="1"/>
</dbReference>
<dbReference type="PIRSF" id="PIRSF016262">
    <property type="entry name" value="LPLase"/>
    <property type="match status" value="1"/>
</dbReference>
<dbReference type="InterPro" id="IPR045864">
    <property type="entry name" value="aa-tRNA-synth_II/BPL/LPL"/>
</dbReference>
<keyword evidence="2 5" id="KW-0808">Transferase</keyword>
<evidence type="ECO:0000256" key="2">
    <source>
        <dbReference type="ARBA" id="ARBA00022679"/>
    </source>
</evidence>
<dbReference type="PROSITE" id="PS01313">
    <property type="entry name" value="LIPB"/>
    <property type="match status" value="1"/>
</dbReference>
<evidence type="ECO:0000256" key="7">
    <source>
        <dbReference type="PIRSR" id="PIRSR016262-1"/>
    </source>
</evidence>
<gene>
    <name evidence="5" type="primary">lipB</name>
    <name evidence="10" type="ORF">CLV29_0314</name>
</gene>
<dbReference type="UniPathway" id="UPA00538">
    <property type="reaction ID" value="UER00592"/>
</dbReference>
<comment type="caution">
    <text evidence="5">Lacks conserved residue(s) required for the propagation of feature annotation.</text>
</comment>
<dbReference type="InterPro" id="IPR004143">
    <property type="entry name" value="BPL_LPL_catalytic"/>
</dbReference>
<evidence type="ECO:0000313" key="11">
    <source>
        <dbReference type="Proteomes" id="UP000295371"/>
    </source>
</evidence>
<evidence type="ECO:0000313" key="10">
    <source>
        <dbReference type="EMBL" id="TDT32727.1"/>
    </source>
</evidence>
<evidence type="ECO:0000256" key="4">
    <source>
        <dbReference type="ARBA" id="ARBA00024732"/>
    </source>
</evidence>
<name>A0A4R7J884_9ACTN</name>
<evidence type="ECO:0000256" key="5">
    <source>
        <dbReference type="HAMAP-Rule" id="MF_00013"/>
    </source>
</evidence>
<evidence type="ECO:0000259" key="9">
    <source>
        <dbReference type="PROSITE" id="PS51733"/>
    </source>
</evidence>
<comment type="catalytic activity">
    <reaction evidence="5 6">
        <text>octanoyl-[ACP] + L-lysyl-[protein] = N(6)-octanoyl-L-lysyl-[protein] + holo-[ACP] + H(+)</text>
        <dbReference type="Rhea" id="RHEA:17665"/>
        <dbReference type="Rhea" id="RHEA-COMP:9636"/>
        <dbReference type="Rhea" id="RHEA-COMP:9685"/>
        <dbReference type="Rhea" id="RHEA-COMP:9752"/>
        <dbReference type="Rhea" id="RHEA-COMP:9928"/>
        <dbReference type="ChEBI" id="CHEBI:15378"/>
        <dbReference type="ChEBI" id="CHEBI:29969"/>
        <dbReference type="ChEBI" id="CHEBI:64479"/>
        <dbReference type="ChEBI" id="CHEBI:78463"/>
        <dbReference type="ChEBI" id="CHEBI:78809"/>
        <dbReference type="EC" id="2.3.1.181"/>
    </reaction>
</comment>
<comment type="miscellaneous">
    <text evidence="5">In the reaction, the free carboxyl group of octanoic acid is attached via an amide linkage to the epsilon-amino group of a specific lysine residue of lipoyl domains of lipoate-dependent enzymes.</text>
</comment>
<dbReference type="RefSeq" id="WP_133753330.1">
    <property type="nucleotide sequence ID" value="NZ_SOAW01000001.1"/>
</dbReference>
<reference evidence="10 11" key="1">
    <citation type="submission" date="2019-03" db="EMBL/GenBank/DDBJ databases">
        <title>Genomic Encyclopedia of Archaeal and Bacterial Type Strains, Phase II (KMG-II): from individual species to whole genera.</title>
        <authorList>
            <person name="Goeker M."/>
        </authorList>
    </citation>
    <scope>NUCLEOTIDE SEQUENCE [LARGE SCALE GENOMIC DNA]</scope>
    <source>
        <strain evidence="10 11">DSM 24323</strain>
    </source>
</reference>
<dbReference type="GO" id="GO:0033819">
    <property type="term" value="F:lipoyl(octanoyl) transferase activity"/>
    <property type="evidence" value="ECO:0007669"/>
    <property type="project" value="UniProtKB-EC"/>
</dbReference>
<protein>
    <recommendedName>
        <fullName evidence="5 6">Octanoyltransferase</fullName>
        <ecNumber evidence="5 6">2.3.1.181</ecNumber>
    </recommendedName>
    <alternativeName>
        <fullName evidence="5">Lipoate-protein ligase B</fullName>
    </alternativeName>
    <alternativeName>
        <fullName evidence="5">Lipoyl/octanoyl transferase</fullName>
    </alternativeName>
    <alternativeName>
        <fullName evidence="5">Octanoyl-[acyl-carrier-protein]-protein N-octanoyltransferase</fullName>
    </alternativeName>
</protein>
<dbReference type="PANTHER" id="PTHR10993">
    <property type="entry name" value="OCTANOYLTRANSFERASE"/>
    <property type="match status" value="1"/>
</dbReference>
<dbReference type="NCBIfam" id="NF010925">
    <property type="entry name" value="PRK14345.1"/>
    <property type="match status" value="1"/>
</dbReference>
<dbReference type="Gene3D" id="3.30.930.10">
    <property type="entry name" value="Bira Bifunctional Protein, Domain 2"/>
    <property type="match status" value="1"/>
</dbReference>
<comment type="function">
    <text evidence="4 5 6">Catalyzes the transfer of endogenously produced octanoic acid from octanoyl-acyl-carrier-protein onto the lipoyl domains of lipoate-dependent enzymes. Lipoyl-ACP can also act as a substrate although octanoyl-ACP is likely to be the physiological substrate.</text>
</comment>
<feature type="domain" description="BPL/LPL catalytic" evidence="9">
    <location>
        <begin position="35"/>
        <end position="215"/>
    </location>
</feature>